<accession>A0A2H0UQW2</accession>
<dbReference type="PANTHER" id="PTHR34934:SF1">
    <property type="entry name" value="FLAVIN-DEPENDENT THYMIDYLATE SYNTHASE"/>
    <property type="match status" value="1"/>
</dbReference>
<dbReference type="EMBL" id="PFBB01000004">
    <property type="protein sequence ID" value="PIR88790.1"/>
    <property type="molecule type" value="Genomic_DNA"/>
</dbReference>
<dbReference type="Proteomes" id="UP000229615">
    <property type="component" value="Unassembled WGS sequence"/>
</dbReference>
<dbReference type="GO" id="GO:0004799">
    <property type="term" value="F:thymidylate synthase activity"/>
    <property type="evidence" value="ECO:0007669"/>
    <property type="project" value="TreeGrafter"/>
</dbReference>
<dbReference type="GO" id="GO:0070402">
    <property type="term" value="F:NADPH binding"/>
    <property type="evidence" value="ECO:0007669"/>
    <property type="project" value="TreeGrafter"/>
</dbReference>
<comment type="caution">
    <text evidence="1">The sequence shown here is derived from an EMBL/GenBank/DDBJ whole genome shotgun (WGS) entry which is preliminary data.</text>
</comment>
<sequence length="453" mass="52281">MAIKDLKHVHKKTRLGADVFVLNNGAEINAEAEAMLQALHSRSTGGFLEHLKKLEERGAEKFMASFYVGYGHKSIGDCGSTTIFIEGVSMLVAKAIQDWQLYSGQESSTRYVDFSKQAFINLADSKEGEEIQETWRAFYLKAQDPVRESLKKRFPIQEGEKEAMWEKAINARAFDITRSFLPAGASTNLAWHTNLRQAADHIMILRHSPLLEVRELAQAMEEVLREAFESSFSHERFETTENYNEAWQKTENYYHNSKTPDFALEKNEIDGGDLEKYREILEKRPEKTELPRFLDELGHLQFSFTLDFGSFRDIQRHRAVMQRMPLLTEEIGFHPWYLAELPDDLRKEAVELIEAQLKKINDLGLSKEEKQYYLPMGYLTSCRVSGGLPQIVYLVELRATRFVHPTLRERAQQMAKVLEEKFGSSGLKLHLDEDAHRFDVRRGEHDIVEKGSE</sequence>
<gene>
    <name evidence="1" type="ORF">COU09_00405</name>
</gene>
<evidence type="ECO:0000313" key="2">
    <source>
        <dbReference type="Proteomes" id="UP000229615"/>
    </source>
</evidence>
<evidence type="ECO:0008006" key="3">
    <source>
        <dbReference type="Google" id="ProtNLM"/>
    </source>
</evidence>
<dbReference type="AlphaFoldDB" id="A0A2H0UQW2"/>
<name>A0A2H0UQW2_9BACT</name>
<dbReference type="GO" id="GO:0006231">
    <property type="term" value="P:dTMP biosynthetic process"/>
    <property type="evidence" value="ECO:0007669"/>
    <property type="project" value="InterPro"/>
</dbReference>
<protein>
    <recommendedName>
        <fullName evidence="3">Thymidylate synthase</fullName>
    </recommendedName>
</protein>
<dbReference type="Pfam" id="PF02511">
    <property type="entry name" value="Thy1"/>
    <property type="match status" value="1"/>
</dbReference>
<proteinExistence type="predicted"/>
<dbReference type="InterPro" id="IPR003669">
    <property type="entry name" value="Thymidylate_synthase_ThyX"/>
</dbReference>
<dbReference type="InterPro" id="IPR036098">
    <property type="entry name" value="Thymidylate_synthase_ThyX_sf"/>
</dbReference>
<dbReference type="Gene3D" id="3.30.1360.170">
    <property type="match status" value="2"/>
</dbReference>
<dbReference type="SUPFAM" id="SSF69796">
    <property type="entry name" value="Thymidylate synthase-complementing protein Thy1"/>
    <property type="match status" value="2"/>
</dbReference>
<dbReference type="PROSITE" id="PS51331">
    <property type="entry name" value="THYX"/>
    <property type="match status" value="1"/>
</dbReference>
<dbReference type="GO" id="GO:0050797">
    <property type="term" value="F:thymidylate synthase (FAD) activity"/>
    <property type="evidence" value="ECO:0007669"/>
    <property type="project" value="InterPro"/>
</dbReference>
<evidence type="ECO:0000313" key="1">
    <source>
        <dbReference type="EMBL" id="PIR88790.1"/>
    </source>
</evidence>
<dbReference type="GO" id="GO:0050660">
    <property type="term" value="F:flavin adenine dinucleotide binding"/>
    <property type="evidence" value="ECO:0007669"/>
    <property type="project" value="InterPro"/>
</dbReference>
<organism evidence="1 2">
    <name type="scientific">Candidatus Harrisonbacteria bacterium CG10_big_fil_rev_8_21_14_0_10_44_23</name>
    <dbReference type="NCBI Taxonomy" id="1974585"/>
    <lineage>
        <taxon>Bacteria</taxon>
        <taxon>Candidatus Harrisoniibacteriota</taxon>
    </lineage>
</organism>
<reference evidence="2" key="1">
    <citation type="submission" date="2017-09" db="EMBL/GenBank/DDBJ databases">
        <title>Depth-based differentiation of microbial function through sediment-hosted aquifers and enrichment of novel symbionts in the deep terrestrial subsurface.</title>
        <authorList>
            <person name="Probst A.J."/>
            <person name="Ladd B."/>
            <person name="Jarett J.K."/>
            <person name="Geller-Mcgrath D.E."/>
            <person name="Sieber C.M.K."/>
            <person name="Emerson J.B."/>
            <person name="Anantharaman K."/>
            <person name="Thomas B.C."/>
            <person name="Malmstrom R."/>
            <person name="Stieglmeier M."/>
            <person name="Klingl A."/>
            <person name="Woyke T."/>
            <person name="Ryan C.M."/>
            <person name="Banfield J.F."/>
        </authorList>
    </citation>
    <scope>NUCLEOTIDE SEQUENCE [LARGE SCALE GENOMIC DNA]</scope>
</reference>
<dbReference type="PANTHER" id="PTHR34934">
    <property type="entry name" value="FLAVIN-DEPENDENT THYMIDYLATE SYNTHASE"/>
    <property type="match status" value="1"/>
</dbReference>